<keyword evidence="2" id="KW-1185">Reference proteome</keyword>
<dbReference type="RefSeq" id="WP_009185512.1">
    <property type="nucleotide sequence ID" value="NZ_AMGM01000038.1"/>
</dbReference>
<dbReference type="Proteomes" id="UP000004478">
    <property type="component" value="Unassembled WGS sequence"/>
</dbReference>
<gene>
    <name evidence="1" type="ORF">B879_02488</name>
</gene>
<evidence type="ECO:0000313" key="1">
    <source>
        <dbReference type="EMBL" id="EKB48920.1"/>
    </source>
</evidence>
<dbReference type="EMBL" id="AMGM01000038">
    <property type="protein sequence ID" value="EKB48920.1"/>
    <property type="molecule type" value="Genomic_DNA"/>
</dbReference>
<comment type="caution">
    <text evidence="1">The sequence shown here is derived from an EMBL/GenBank/DDBJ whole genome shotgun (WGS) entry which is preliminary data.</text>
</comment>
<protein>
    <submittedName>
        <fullName evidence="1">Uncharacterized protein</fullName>
    </submittedName>
</protein>
<accession>K1KXS3</accession>
<reference evidence="1 2" key="1">
    <citation type="journal article" date="2012" name="J. Bacteriol.">
        <title>Draft Genome Sequence of Cecembia lonarensis Strain LW9T, Isolated from Lonar Lake, a Haloalkaline Lake in India.</title>
        <authorList>
            <person name="Shivaji S."/>
            <person name="Ara S."/>
            <person name="Singh A."/>
            <person name="Pinnaka A.K."/>
        </authorList>
    </citation>
    <scope>NUCLEOTIDE SEQUENCE [LARGE SCALE GENOMIC DNA]</scope>
    <source>
        <strain evidence="1 2">LW9</strain>
    </source>
</reference>
<sequence>MKAIQIKIGCLVLLVGLMMTACIEESINEQVNIPHMEEALALEQFDLFEDEIGQFLRMNPSDQNKLLAQVRRATAKYHRVEVAIEDGYLEASHCVYNDELGAGMGYHFVKGSLVDPKFDPLMPEALLYEKGENGKFKLIGVEYIIIDIGQDHPQFGNHPFDVGGTPVPVDHYSLHVWTWKHNPLGMYFPYNPNVSCTNAMTH</sequence>
<dbReference type="AlphaFoldDB" id="K1KXS3"/>
<name>K1KXS3_CECL9</name>
<dbReference type="PROSITE" id="PS51257">
    <property type="entry name" value="PROKAR_LIPOPROTEIN"/>
    <property type="match status" value="1"/>
</dbReference>
<organism evidence="1 2">
    <name type="scientific">Cecembia lonarensis (strain CCUG 58316 / KCTC 22772 / LW9)</name>
    <dbReference type="NCBI Taxonomy" id="1225176"/>
    <lineage>
        <taxon>Bacteria</taxon>
        <taxon>Pseudomonadati</taxon>
        <taxon>Bacteroidota</taxon>
        <taxon>Cytophagia</taxon>
        <taxon>Cytophagales</taxon>
        <taxon>Cyclobacteriaceae</taxon>
        <taxon>Cecembia</taxon>
    </lineage>
</organism>
<proteinExistence type="predicted"/>
<evidence type="ECO:0000313" key="2">
    <source>
        <dbReference type="Proteomes" id="UP000004478"/>
    </source>
</evidence>